<organism evidence="2 3">
    <name type="scientific">Aquimixticola soesokkakensis</name>
    <dbReference type="NCBI Taxonomy" id="1519096"/>
    <lineage>
        <taxon>Bacteria</taxon>
        <taxon>Pseudomonadati</taxon>
        <taxon>Pseudomonadota</taxon>
        <taxon>Alphaproteobacteria</taxon>
        <taxon>Rhodobacterales</taxon>
        <taxon>Paracoccaceae</taxon>
        <taxon>Aquimixticola</taxon>
    </lineage>
</organism>
<sequence>MRIPQALFALSFVFGLGAQALVAQEAGGASRTSASTGNAGIAMGDSAVEPDAYRQRRFHLGFGRLFSNDRLGDGKDRWRTGSYVISNVRGYDWDGELPDSFGSLVEYRSRSEIIAPSNVSNPDEGARRHAGVLSFGAHTMWQYEGVELALGADAVFVGPQTGLGKFQKWIHERTDNPLPDLSDQIEDAFYPTLTFEAGKTFSYGLLDVRPFAQTMIGSETLVRFGGDILLGWVGHKDVWLRDVTTGIRYAATREEEMGGSIFIGADVAKVASSKFLPGDEGYELSDLRKRLRAGYRVQGDKLGIFYGMTYLSPEFEGQSEGQVTGSVQFKLRF</sequence>
<feature type="chain" id="PRO_5013142339" description="Lipid A deacylase LpxR family protein" evidence="1">
    <location>
        <begin position="21"/>
        <end position="333"/>
    </location>
</feature>
<evidence type="ECO:0000313" key="3">
    <source>
        <dbReference type="Proteomes" id="UP000193862"/>
    </source>
</evidence>
<evidence type="ECO:0000256" key="1">
    <source>
        <dbReference type="SAM" id="SignalP"/>
    </source>
</evidence>
<dbReference type="Gene3D" id="2.40.128.140">
    <property type="entry name" value="Outer membrane protein"/>
    <property type="match status" value="1"/>
</dbReference>
<accession>A0A1Y5RL81</accession>
<dbReference type="Pfam" id="PF09982">
    <property type="entry name" value="LpxR"/>
    <property type="match status" value="1"/>
</dbReference>
<keyword evidence="1" id="KW-0732">Signal</keyword>
<dbReference type="InterPro" id="IPR018707">
    <property type="entry name" value="LpxR"/>
</dbReference>
<evidence type="ECO:0008006" key="4">
    <source>
        <dbReference type="Google" id="ProtNLM"/>
    </source>
</evidence>
<feature type="signal peptide" evidence="1">
    <location>
        <begin position="1"/>
        <end position="20"/>
    </location>
</feature>
<gene>
    <name evidence="2" type="ORF">AQS8620_00503</name>
</gene>
<dbReference type="EMBL" id="FWFS01000001">
    <property type="protein sequence ID" value="SLN20089.1"/>
    <property type="molecule type" value="Genomic_DNA"/>
</dbReference>
<dbReference type="AlphaFoldDB" id="A0A1Y5RL81"/>
<dbReference type="Proteomes" id="UP000193862">
    <property type="component" value="Unassembled WGS sequence"/>
</dbReference>
<evidence type="ECO:0000313" key="2">
    <source>
        <dbReference type="EMBL" id="SLN20089.1"/>
    </source>
</evidence>
<proteinExistence type="predicted"/>
<reference evidence="2 3" key="1">
    <citation type="submission" date="2017-03" db="EMBL/GenBank/DDBJ databases">
        <authorList>
            <person name="Afonso C.L."/>
            <person name="Miller P.J."/>
            <person name="Scott M.A."/>
            <person name="Spackman E."/>
            <person name="Goraichik I."/>
            <person name="Dimitrov K.M."/>
            <person name="Suarez D.L."/>
            <person name="Swayne D.E."/>
        </authorList>
    </citation>
    <scope>NUCLEOTIDE SEQUENCE [LARGE SCALE GENOMIC DNA]</scope>
    <source>
        <strain evidence="2 3">CECT 8620</strain>
    </source>
</reference>
<protein>
    <recommendedName>
        <fullName evidence="4">Lipid A deacylase LpxR family protein</fullName>
    </recommendedName>
</protein>
<dbReference type="InterPro" id="IPR037107">
    <property type="entry name" value="Put_OMP_sf"/>
</dbReference>
<name>A0A1Y5RL81_9RHOB</name>
<keyword evidence="3" id="KW-1185">Reference proteome</keyword>